<name>T1JD42_STRMM</name>
<keyword evidence="5 8" id="KW-0472">Membrane</keyword>
<dbReference type="STRING" id="126957.T1JD42"/>
<protein>
    <recommendedName>
        <fullName evidence="6">Mitochondrial inner membrane protein Mpv17</fullName>
    </recommendedName>
</protein>
<dbReference type="GO" id="GO:0015267">
    <property type="term" value="F:channel activity"/>
    <property type="evidence" value="ECO:0007669"/>
    <property type="project" value="TreeGrafter"/>
</dbReference>
<evidence type="ECO:0000256" key="5">
    <source>
        <dbReference type="ARBA" id="ARBA00023136"/>
    </source>
</evidence>
<dbReference type="AlphaFoldDB" id="T1JD42"/>
<dbReference type="EMBL" id="JH432094">
    <property type="status" value="NOT_ANNOTATED_CDS"/>
    <property type="molecule type" value="Genomic_DNA"/>
</dbReference>
<evidence type="ECO:0000256" key="7">
    <source>
        <dbReference type="SAM" id="MobiDB-lite"/>
    </source>
</evidence>
<dbReference type="Pfam" id="PF04117">
    <property type="entry name" value="Mpv17_PMP22"/>
    <property type="match status" value="1"/>
</dbReference>
<evidence type="ECO:0000256" key="6">
    <source>
        <dbReference type="ARBA" id="ARBA00049743"/>
    </source>
</evidence>
<organism evidence="9 10">
    <name type="scientific">Strigamia maritima</name>
    <name type="common">European centipede</name>
    <name type="synonym">Geophilus maritimus</name>
    <dbReference type="NCBI Taxonomy" id="126957"/>
    <lineage>
        <taxon>Eukaryota</taxon>
        <taxon>Metazoa</taxon>
        <taxon>Ecdysozoa</taxon>
        <taxon>Arthropoda</taxon>
        <taxon>Myriapoda</taxon>
        <taxon>Chilopoda</taxon>
        <taxon>Pleurostigmophora</taxon>
        <taxon>Geophilomorpha</taxon>
        <taxon>Linotaeniidae</taxon>
        <taxon>Strigamia</taxon>
    </lineage>
</organism>
<dbReference type="PANTHER" id="PTHR11266">
    <property type="entry name" value="PEROXISOMAL MEMBRANE PROTEIN 2, PXMP2 MPV17"/>
    <property type="match status" value="1"/>
</dbReference>
<comment type="similarity">
    <text evidence="2">Belongs to the peroxisomal membrane protein PXMP2/4 family.</text>
</comment>
<dbReference type="eggNOG" id="KOG1944">
    <property type="taxonomic scope" value="Eukaryota"/>
</dbReference>
<evidence type="ECO:0000256" key="2">
    <source>
        <dbReference type="ARBA" id="ARBA00006824"/>
    </source>
</evidence>
<evidence type="ECO:0000256" key="3">
    <source>
        <dbReference type="ARBA" id="ARBA00022692"/>
    </source>
</evidence>
<keyword evidence="3 8" id="KW-0812">Transmembrane</keyword>
<dbReference type="HOGENOM" id="CLU_267890_0_0_1"/>
<evidence type="ECO:0000256" key="8">
    <source>
        <dbReference type="SAM" id="Phobius"/>
    </source>
</evidence>
<dbReference type="EnsemblMetazoa" id="SMAR011722-RA">
    <property type="protein sequence ID" value="SMAR011722-PA"/>
    <property type="gene ID" value="SMAR011722"/>
</dbReference>
<feature type="compositionally biased region" description="Low complexity" evidence="7">
    <location>
        <begin position="770"/>
        <end position="790"/>
    </location>
</feature>
<evidence type="ECO:0000313" key="9">
    <source>
        <dbReference type="EnsemblMetazoa" id="SMAR011722-PA"/>
    </source>
</evidence>
<dbReference type="GO" id="GO:1901858">
    <property type="term" value="P:regulation of mitochondrial DNA metabolic process"/>
    <property type="evidence" value="ECO:0007669"/>
    <property type="project" value="TreeGrafter"/>
</dbReference>
<dbReference type="PANTHER" id="PTHR11266:SF17">
    <property type="entry name" value="PROTEIN MPV17"/>
    <property type="match status" value="1"/>
</dbReference>
<reference evidence="10" key="1">
    <citation type="submission" date="2011-05" db="EMBL/GenBank/DDBJ databases">
        <authorList>
            <person name="Richards S.R."/>
            <person name="Qu J."/>
            <person name="Jiang H."/>
            <person name="Jhangiani S.N."/>
            <person name="Agravi P."/>
            <person name="Goodspeed R."/>
            <person name="Gross S."/>
            <person name="Mandapat C."/>
            <person name="Jackson L."/>
            <person name="Mathew T."/>
            <person name="Pu L."/>
            <person name="Thornton R."/>
            <person name="Saada N."/>
            <person name="Wilczek-Boney K.B."/>
            <person name="Lee S."/>
            <person name="Kovar C."/>
            <person name="Wu Y."/>
            <person name="Scherer S.E."/>
            <person name="Worley K.C."/>
            <person name="Muzny D.M."/>
            <person name="Gibbs R."/>
        </authorList>
    </citation>
    <scope>NUCLEOTIDE SEQUENCE</scope>
    <source>
        <strain evidence="10">Brora</strain>
    </source>
</reference>
<proteinExistence type="inferred from homology"/>
<feature type="region of interest" description="Disordered" evidence="7">
    <location>
        <begin position="769"/>
        <end position="812"/>
    </location>
</feature>
<dbReference type="OMA" id="IGKPTCP"/>
<evidence type="ECO:0000313" key="10">
    <source>
        <dbReference type="Proteomes" id="UP000014500"/>
    </source>
</evidence>
<feature type="transmembrane region" description="Helical" evidence="8">
    <location>
        <begin position="99"/>
        <end position="116"/>
    </location>
</feature>
<sequence length="1229" mass="134765">MHRASALWQRYLNVLQKHPWRTWSLQTGAIMGTGDVISQMLVDGKEIQELDTTRTARFAAMGMFFVGPTVRGWYVVLERLFGTNGFATTAMKKMLTDQLFFAPLFIGNFMVVMGLVQHQPFPKVWDKLNEEYLDVLQANYMIWPAVQTINFYLVPLQHRIIVINSTLLITNSYLMWLCNKPCLECPVKARGTSALYILDADDFYSCPKKRSLKHYPPQVICRDVPFPNRRSICYEPDLPERRKDDSQSPGDRIKQLLPKLGNAATNVLFRKHKSDQPNYDDCCRMIKPSTENELPEPICDNSCKVERVTCGVKPTCVEVPRTKTIIPRCPEKRFVAAPPQPLVPPCPPCPPPCPCPTPRTEFKRPANAKCIGKPTCPRDNTPIEVPICTCSSKPIVPVCDEEITEKKPALICLENTEISEKKPALMCLEDKQMSVKRCLEADCSCVTAKQSEQVMHLCDSSQVTLNDSDTWPLVSKVWWIVKHPFRPAECIRKSKSVPECSSSSDKLQSFKDSVKILCTKKQSCTSPVSICPQPCPCPQPRSQVCTCKCRPVKQIPPPPPRCTCKPKPTCCCPRKQKCPCPPKPPPCCIGKPTCPAPICTGRPSCPKTHPCPTRPAPCIGKKTCPKPCPSPCSPCPVVPRCPTLKQECIKKKTCPSRSRCIRKTTCPLPKVYPLDCKDFCFKVKEAFVSNVCPPQSDDEGTFISPTCVELPPINIEIADPCRTIPPYQFEVPPTKVEFTHPCQAFQVYTLLLPHTGTSVPSLAPGSCLEAAPSPSAPSQTASGTTSQTSSLSDCLGTPTENIDKPPAPLPDPCDPCKPPVPVPVTVPDSCDEFFVQEPTPTPSIYYEPACGEQAPENGEQAPASNQLAQLDELTNEIVDTSLLDEFLLSSEGEEFFTSEMAPLTDEIVPDDELLQPEPDIAPAYDENDVWYDQPPPGSMPTCPSIYAEVSDPEPDIVPACSPDNVELEEEALPPTIPEPPVANNASPPTPSPTPPIVYVQSQLPFQQIGPVAISSTPGAQICTFPVPAGAQTQIHLTVSLSAPTPLPLPPTLPLALPPVSTANPLSSGAVLAPPALIPPCPVPAILSTSADQFPAAGTAEQSPPKPKTPNDKYINKIYYIAAPRPPIIKILCSQRVISPTTHQDPPRDPTSQHADHHEFIAPRVSSDGQKLINLTLSASVTGERALVKCGVTRDLTVSAKENLCFNLSIISGSLFVYIRFTKPTERCDQ</sequence>
<dbReference type="InterPro" id="IPR007248">
    <property type="entry name" value="Mpv17_PMP22"/>
</dbReference>
<dbReference type="GO" id="GO:0016020">
    <property type="term" value="C:membrane"/>
    <property type="evidence" value="ECO:0007669"/>
    <property type="project" value="UniProtKB-SubCell"/>
</dbReference>
<comment type="subcellular location">
    <subcellularLocation>
        <location evidence="1">Membrane</location>
        <topology evidence="1">Multi-pass membrane protein</topology>
    </subcellularLocation>
</comment>
<keyword evidence="4 8" id="KW-1133">Transmembrane helix</keyword>
<keyword evidence="10" id="KW-1185">Reference proteome</keyword>
<dbReference type="GO" id="GO:0005739">
    <property type="term" value="C:mitochondrion"/>
    <property type="evidence" value="ECO:0007669"/>
    <property type="project" value="TreeGrafter"/>
</dbReference>
<evidence type="ECO:0000256" key="4">
    <source>
        <dbReference type="ARBA" id="ARBA00022989"/>
    </source>
</evidence>
<accession>T1JD42</accession>
<reference evidence="9" key="2">
    <citation type="submission" date="2015-02" db="UniProtKB">
        <authorList>
            <consortium name="EnsemblMetazoa"/>
        </authorList>
    </citation>
    <scope>IDENTIFICATION</scope>
</reference>
<dbReference type="Proteomes" id="UP000014500">
    <property type="component" value="Unassembled WGS sequence"/>
</dbReference>
<evidence type="ECO:0000256" key="1">
    <source>
        <dbReference type="ARBA" id="ARBA00004141"/>
    </source>
</evidence>